<dbReference type="Proteomes" id="UP001595556">
    <property type="component" value="Unassembled WGS sequence"/>
</dbReference>
<proteinExistence type="predicted"/>
<reference evidence="3" key="1">
    <citation type="journal article" date="2019" name="Int. J. Syst. Evol. Microbiol.">
        <title>The Global Catalogue of Microorganisms (GCM) 10K type strain sequencing project: providing services to taxonomists for standard genome sequencing and annotation.</title>
        <authorList>
            <consortium name="The Broad Institute Genomics Platform"/>
            <consortium name="The Broad Institute Genome Sequencing Center for Infectious Disease"/>
            <person name="Wu L."/>
            <person name="Ma J."/>
        </authorList>
    </citation>
    <scope>NUCLEOTIDE SEQUENCE [LARGE SCALE GENOMIC DNA]</scope>
    <source>
        <strain evidence="3">KCTC 52168</strain>
    </source>
</reference>
<sequence>MNTTTARAQVFALVSAAFCAAAFAAVPAPKVEANVVKLDTVTVVASRSALLNEQPVIALDTVTVTASKAEVAAARATTQLAAAAERNS</sequence>
<dbReference type="PROSITE" id="PS00430">
    <property type="entry name" value="TONB_DEPENDENT_REC_1"/>
    <property type="match status" value="1"/>
</dbReference>
<protein>
    <recommendedName>
        <fullName evidence="4">DUF541 domain-containing protein</fullName>
    </recommendedName>
</protein>
<keyword evidence="3" id="KW-1185">Reference proteome</keyword>
<organism evidence="2 3">
    <name type="scientific">Piscinibacterium candidicorallinum</name>
    <dbReference type="NCBI Taxonomy" id="1793872"/>
    <lineage>
        <taxon>Bacteria</taxon>
        <taxon>Pseudomonadati</taxon>
        <taxon>Pseudomonadota</taxon>
        <taxon>Betaproteobacteria</taxon>
        <taxon>Burkholderiales</taxon>
        <taxon>Piscinibacterium</taxon>
    </lineage>
</organism>
<comment type="caution">
    <text evidence="2">The sequence shown here is derived from an EMBL/GenBank/DDBJ whole genome shotgun (WGS) entry which is preliminary data.</text>
</comment>
<dbReference type="RefSeq" id="WP_377300620.1">
    <property type="nucleotide sequence ID" value="NZ_CP180191.1"/>
</dbReference>
<keyword evidence="1" id="KW-0732">Signal</keyword>
<dbReference type="EMBL" id="JBHRTI010000003">
    <property type="protein sequence ID" value="MFC3146345.1"/>
    <property type="molecule type" value="Genomic_DNA"/>
</dbReference>
<evidence type="ECO:0000313" key="2">
    <source>
        <dbReference type="EMBL" id="MFC3146345.1"/>
    </source>
</evidence>
<feature type="chain" id="PRO_5047459945" description="DUF541 domain-containing protein" evidence="1">
    <location>
        <begin position="25"/>
        <end position="88"/>
    </location>
</feature>
<feature type="signal peptide" evidence="1">
    <location>
        <begin position="1"/>
        <end position="24"/>
    </location>
</feature>
<gene>
    <name evidence="2" type="ORF">ACFOEN_01670</name>
</gene>
<evidence type="ECO:0000313" key="3">
    <source>
        <dbReference type="Proteomes" id="UP001595556"/>
    </source>
</evidence>
<evidence type="ECO:0008006" key="4">
    <source>
        <dbReference type="Google" id="ProtNLM"/>
    </source>
</evidence>
<name>A0ABV7H286_9BURK</name>
<accession>A0ABV7H286</accession>
<evidence type="ECO:0000256" key="1">
    <source>
        <dbReference type="SAM" id="SignalP"/>
    </source>
</evidence>
<dbReference type="InterPro" id="IPR010916">
    <property type="entry name" value="TonB_box_CS"/>
</dbReference>